<dbReference type="EMBL" id="JAHQIW010004917">
    <property type="protein sequence ID" value="KAJ1364291.1"/>
    <property type="molecule type" value="Genomic_DNA"/>
</dbReference>
<name>A0AAD5N9X5_PARTN</name>
<dbReference type="AlphaFoldDB" id="A0AAD5N9X5"/>
<evidence type="ECO:0000313" key="1">
    <source>
        <dbReference type="EMBL" id="KAJ1364291.1"/>
    </source>
</evidence>
<dbReference type="Proteomes" id="UP001196413">
    <property type="component" value="Unassembled WGS sequence"/>
</dbReference>
<keyword evidence="2" id="KW-1185">Reference proteome</keyword>
<organism evidence="1 2">
    <name type="scientific">Parelaphostrongylus tenuis</name>
    <name type="common">Meningeal worm</name>
    <dbReference type="NCBI Taxonomy" id="148309"/>
    <lineage>
        <taxon>Eukaryota</taxon>
        <taxon>Metazoa</taxon>
        <taxon>Ecdysozoa</taxon>
        <taxon>Nematoda</taxon>
        <taxon>Chromadorea</taxon>
        <taxon>Rhabditida</taxon>
        <taxon>Rhabditina</taxon>
        <taxon>Rhabditomorpha</taxon>
        <taxon>Strongyloidea</taxon>
        <taxon>Metastrongylidae</taxon>
        <taxon>Parelaphostrongylus</taxon>
    </lineage>
</organism>
<evidence type="ECO:0000313" key="2">
    <source>
        <dbReference type="Proteomes" id="UP001196413"/>
    </source>
</evidence>
<accession>A0AAD5N9X5</accession>
<protein>
    <submittedName>
        <fullName evidence="1">Uncharacterized protein</fullName>
    </submittedName>
</protein>
<reference evidence="1" key="1">
    <citation type="submission" date="2021-06" db="EMBL/GenBank/DDBJ databases">
        <title>Parelaphostrongylus tenuis whole genome reference sequence.</title>
        <authorList>
            <person name="Garwood T.J."/>
            <person name="Larsen P.A."/>
            <person name="Fountain-Jones N.M."/>
            <person name="Garbe J.R."/>
            <person name="Macchietto M.G."/>
            <person name="Kania S.A."/>
            <person name="Gerhold R.W."/>
            <person name="Richards J.E."/>
            <person name="Wolf T.M."/>
        </authorList>
    </citation>
    <scope>NUCLEOTIDE SEQUENCE</scope>
    <source>
        <strain evidence="1">MNPRO001-30</strain>
        <tissue evidence="1">Meninges</tissue>
    </source>
</reference>
<gene>
    <name evidence="1" type="ORF">KIN20_024352</name>
</gene>
<comment type="caution">
    <text evidence="1">The sequence shown here is derived from an EMBL/GenBank/DDBJ whole genome shotgun (WGS) entry which is preliminary data.</text>
</comment>
<proteinExistence type="predicted"/>
<sequence>MFRRFACFHTYPQYEFHNYSESISATPLACRPAYCWKFIRQNSGLCRANTTTSDTYGSGTSASNPGHVITMGDTSFGTPGSLPALPIRTVVSAAQVMRVMQRKERSFIAVSSGSRLAATVSSLAARTALVAVSFSSSGLALSVVDLLREYDDDKDEQLNVAFCALFPAVQKRNPWAGSHVSEEDEHAETSAANLREEEELLIDEEIVISQDLIFYALSELTDDMDIVGGDNEMRYAGGILEEVFENLQGSQNEEVLED</sequence>